<keyword evidence="1" id="KW-0521">NADP</keyword>
<evidence type="ECO:0000313" key="4">
    <source>
        <dbReference type="EMBL" id="EQM83977.1"/>
    </source>
</evidence>
<dbReference type="GO" id="GO:0016651">
    <property type="term" value="F:oxidoreductase activity, acting on NAD(P)H"/>
    <property type="evidence" value="ECO:0007669"/>
    <property type="project" value="TreeGrafter"/>
</dbReference>
<dbReference type="Proteomes" id="UP000016033">
    <property type="component" value="Unassembled WGS sequence"/>
</dbReference>
<comment type="caution">
    <text evidence="4">The sequence shown here is derived from an EMBL/GenBank/DDBJ whole genome shotgun (WGS) entry which is preliminary data.</text>
</comment>
<dbReference type="AlphaFoldDB" id="T5KW58"/>
<dbReference type="InterPro" id="IPR013154">
    <property type="entry name" value="ADH-like_N"/>
</dbReference>
<dbReference type="InterPro" id="IPR036291">
    <property type="entry name" value="NAD(P)-bd_dom_sf"/>
</dbReference>
<reference evidence="4 5" key="1">
    <citation type="journal article" date="2013" name="Genome Announc.">
        <title>Whole-genome sequences of five oyster-associated bacteria show potential for crude oil hydrocarbon degradation.</title>
        <authorList>
            <person name="Chauhan A."/>
            <person name="Green S."/>
            <person name="Pathak A."/>
            <person name="Thomas J."/>
            <person name="Venkatramanan R."/>
        </authorList>
    </citation>
    <scope>NUCLEOTIDE SEQUENCE [LARGE SCALE GENOMIC DNA]</scope>
    <source>
        <strain evidence="4 5">MF109</strain>
    </source>
</reference>
<feature type="domain" description="Enoyl reductase (ER)" evidence="3">
    <location>
        <begin position="18"/>
        <end position="316"/>
    </location>
</feature>
<organism evidence="4 5">
    <name type="scientific">Microbacterium maritypicum MF109</name>
    <dbReference type="NCBI Taxonomy" id="1333857"/>
    <lineage>
        <taxon>Bacteria</taxon>
        <taxon>Bacillati</taxon>
        <taxon>Actinomycetota</taxon>
        <taxon>Actinomycetes</taxon>
        <taxon>Micrococcales</taxon>
        <taxon>Microbacteriaceae</taxon>
        <taxon>Microbacterium</taxon>
    </lineage>
</organism>
<evidence type="ECO:0000256" key="1">
    <source>
        <dbReference type="ARBA" id="ARBA00022857"/>
    </source>
</evidence>
<gene>
    <name evidence="4" type="ORF">L687_11840</name>
</gene>
<dbReference type="Gene3D" id="3.90.180.10">
    <property type="entry name" value="Medium-chain alcohol dehydrogenases, catalytic domain"/>
    <property type="match status" value="1"/>
</dbReference>
<dbReference type="SUPFAM" id="SSF50129">
    <property type="entry name" value="GroES-like"/>
    <property type="match status" value="1"/>
</dbReference>
<dbReference type="CDD" id="cd05289">
    <property type="entry name" value="MDR_like_2"/>
    <property type="match status" value="1"/>
</dbReference>
<proteinExistence type="predicted"/>
<evidence type="ECO:0000259" key="3">
    <source>
        <dbReference type="SMART" id="SM00829"/>
    </source>
</evidence>
<dbReference type="Pfam" id="PF08240">
    <property type="entry name" value="ADH_N"/>
    <property type="match status" value="1"/>
</dbReference>
<dbReference type="Gene3D" id="3.40.50.720">
    <property type="entry name" value="NAD(P)-binding Rossmann-like Domain"/>
    <property type="match status" value="1"/>
</dbReference>
<protein>
    <recommendedName>
        <fullName evidence="3">Enoyl reductase (ER) domain-containing protein</fullName>
    </recommendedName>
</protein>
<evidence type="ECO:0000256" key="2">
    <source>
        <dbReference type="ARBA" id="ARBA00023002"/>
    </source>
</evidence>
<evidence type="ECO:0000313" key="5">
    <source>
        <dbReference type="Proteomes" id="UP000016033"/>
    </source>
</evidence>
<dbReference type="SMART" id="SM00829">
    <property type="entry name" value="PKS_ER"/>
    <property type="match status" value="1"/>
</dbReference>
<dbReference type="GO" id="GO:0070402">
    <property type="term" value="F:NADPH binding"/>
    <property type="evidence" value="ECO:0007669"/>
    <property type="project" value="TreeGrafter"/>
</dbReference>
<dbReference type="PATRIC" id="fig|1333857.3.peg.596"/>
<dbReference type="InterPro" id="IPR020843">
    <property type="entry name" value="ER"/>
</dbReference>
<dbReference type="Pfam" id="PF13602">
    <property type="entry name" value="ADH_zinc_N_2"/>
    <property type="match status" value="1"/>
</dbReference>
<keyword evidence="2" id="KW-0560">Oxidoreductase</keyword>
<dbReference type="EMBL" id="ATAO01000057">
    <property type="protein sequence ID" value="EQM83977.1"/>
    <property type="molecule type" value="Genomic_DNA"/>
</dbReference>
<dbReference type="RefSeq" id="WP_021198576.1">
    <property type="nucleotide sequence ID" value="NZ_ATAO01000057.1"/>
</dbReference>
<dbReference type="SUPFAM" id="SSF51735">
    <property type="entry name" value="NAD(P)-binding Rossmann-fold domains"/>
    <property type="match status" value="1"/>
</dbReference>
<dbReference type="InterPro" id="IPR011032">
    <property type="entry name" value="GroES-like_sf"/>
</dbReference>
<dbReference type="PANTHER" id="PTHR48106">
    <property type="entry name" value="QUINONE OXIDOREDUCTASE PIG3-RELATED"/>
    <property type="match status" value="1"/>
</dbReference>
<sequence>MASTDPFRAWQWTAPVWGPPETWAFVEHELRTPEPGEVTIRVRAAGVNPADAKHVAAPRTGIELPVPIGYEVSGEISAIGADTRTGSGAVDIGDEVIAFRVRGGYATEITVPAEKVFAKPSTLTHPEAANLLLVGTTAAEMLAVTAAAPGETILLHGASGAVGVSVLQQARLRGICVIGTASPSRFGEVRRFGGVPVEYGPGLSGRVRDLADVPIAAALDTAGTREAMDASLELVADRRRIVTIAAAGRAEDDGILFIAGSMPQSARFRDEVRGELVALAQNGDLVVPLARTFPLADAPAAHRLLATGHPGGKIALIP</sequence>
<accession>T5KW58</accession>
<name>T5KW58_MICMQ</name>